<evidence type="ECO:0000256" key="4">
    <source>
        <dbReference type="ARBA" id="ARBA00022576"/>
    </source>
</evidence>
<evidence type="ECO:0000256" key="9">
    <source>
        <dbReference type="ARBA" id="ARBA00023299"/>
    </source>
</evidence>
<evidence type="ECO:0000256" key="3">
    <source>
        <dbReference type="ARBA" id="ARBA00006904"/>
    </source>
</evidence>
<dbReference type="GO" id="GO:0006564">
    <property type="term" value="P:L-serine biosynthetic process"/>
    <property type="evidence" value="ECO:0007669"/>
    <property type="project" value="UniProtKB-UniRule"/>
</dbReference>
<feature type="binding site" evidence="12">
    <location>
        <position position="42"/>
    </location>
    <ligand>
        <name>L-glutamate</name>
        <dbReference type="ChEBI" id="CHEBI:29985"/>
    </ligand>
</feature>
<organism evidence="15 16">
    <name type="scientific">Pigmentiphaga aceris</name>
    <dbReference type="NCBI Taxonomy" id="1940612"/>
    <lineage>
        <taxon>Bacteria</taxon>
        <taxon>Pseudomonadati</taxon>
        <taxon>Pseudomonadota</taxon>
        <taxon>Betaproteobacteria</taxon>
        <taxon>Burkholderiales</taxon>
        <taxon>Alcaligenaceae</taxon>
        <taxon>Pigmentiphaga</taxon>
    </lineage>
</organism>
<evidence type="ECO:0000256" key="6">
    <source>
        <dbReference type="ARBA" id="ARBA00022679"/>
    </source>
</evidence>
<dbReference type="InterPro" id="IPR015422">
    <property type="entry name" value="PyrdxlP-dep_Trfase_small"/>
</dbReference>
<evidence type="ECO:0000256" key="11">
    <source>
        <dbReference type="ARBA" id="ARBA00049007"/>
    </source>
</evidence>
<feature type="binding site" evidence="12">
    <location>
        <begin position="253"/>
        <end position="254"/>
    </location>
    <ligand>
        <name>pyridoxal 5'-phosphate</name>
        <dbReference type="ChEBI" id="CHEBI:597326"/>
    </ligand>
</feature>
<dbReference type="NCBIfam" id="TIGR01364">
    <property type="entry name" value="serC_1"/>
    <property type="match status" value="1"/>
</dbReference>
<evidence type="ECO:0000259" key="14">
    <source>
        <dbReference type="Pfam" id="PF00266"/>
    </source>
</evidence>
<evidence type="ECO:0000256" key="10">
    <source>
        <dbReference type="ARBA" id="ARBA00047630"/>
    </source>
</evidence>
<dbReference type="Gene3D" id="3.90.1150.10">
    <property type="entry name" value="Aspartate Aminotransferase, domain 1"/>
    <property type="match status" value="1"/>
</dbReference>
<dbReference type="GO" id="GO:0004648">
    <property type="term" value="F:O-phospho-L-serine:2-oxoglutarate aminotransferase activity"/>
    <property type="evidence" value="ECO:0007669"/>
    <property type="project" value="UniProtKB-UniRule"/>
</dbReference>
<dbReference type="GO" id="GO:0030170">
    <property type="term" value="F:pyridoxal phosphate binding"/>
    <property type="evidence" value="ECO:0007669"/>
    <property type="project" value="UniProtKB-UniRule"/>
</dbReference>
<evidence type="ECO:0000256" key="12">
    <source>
        <dbReference type="HAMAP-Rule" id="MF_00160"/>
    </source>
</evidence>
<keyword evidence="7 12" id="KW-0663">Pyridoxal phosphate</keyword>
<feature type="domain" description="Aminotransferase class V" evidence="14">
    <location>
        <begin position="5"/>
        <end position="364"/>
    </location>
</feature>
<proteinExistence type="inferred from homology"/>
<evidence type="ECO:0000256" key="7">
    <source>
        <dbReference type="ARBA" id="ARBA00022898"/>
    </source>
</evidence>
<evidence type="ECO:0000256" key="2">
    <source>
        <dbReference type="ARBA" id="ARBA00005099"/>
    </source>
</evidence>
<comment type="function">
    <text evidence="12">Catalyzes the reversible conversion of 3-phosphohydroxypyruvate to phosphoserine and of 3-hydroxy-2-oxo-4-phosphonooxybutanoate to phosphohydroxythreonine.</text>
</comment>
<dbReference type="PANTHER" id="PTHR43247">
    <property type="entry name" value="PHOSPHOSERINE AMINOTRANSFERASE"/>
    <property type="match status" value="1"/>
</dbReference>
<comment type="caution">
    <text evidence="12">Lacks conserved residue(s) required for the propagation of feature annotation.</text>
</comment>
<dbReference type="UniPathway" id="UPA00135">
    <property type="reaction ID" value="UER00197"/>
</dbReference>
<protein>
    <recommendedName>
        <fullName evidence="12">Phosphoserine aminotransferase</fullName>
        <ecNumber evidence="12">2.6.1.52</ecNumber>
    </recommendedName>
    <alternativeName>
        <fullName evidence="12">Phosphohydroxythreonine aminotransferase</fullName>
        <shortName evidence="12">PSAT</shortName>
    </alternativeName>
</protein>
<dbReference type="FunFam" id="3.40.640.10:FF:000010">
    <property type="entry name" value="Phosphoserine aminotransferase"/>
    <property type="match status" value="1"/>
</dbReference>
<name>A0A5C0ATM9_9BURK</name>
<dbReference type="GO" id="GO:0005737">
    <property type="term" value="C:cytoplasm"/>
    <property type="evidence" value="ECO:0007669"/>
    <property type="project" value="UniProtKB-SubCell"/>
</dbReference>
<dbReference type="Pfam" id="PF00266">
    <property type="entry name" value="Aminotran_5"/>
    <property type="match status" value="1"/>
</dbReference>
<comment type="subcellular location">
    <subcellularLocation>
        <location evidence="12">Cytoplasm</location>
    </subcellularLocation>
</comment>
<dbReference type="InterPro" id="IPR000192">
    <property type="entry name" value="Aminotrans_V_dom"/>
</dbReference>
<comment type="similarity">
    <text evidence="3 12">Belongs to the class-V pyridoxal-phosphate-dependent aminotransferase family. SerC subfamily.</text>
</comment>
<dbReference type="UniPathway" id="UPA00244">
    <property type="reaction ID" value="UER00311"/>
</dbReference>
<feature type="binding site" evidence="12">
    <location>
        <position position="163"/>
    </location>
    <ligand>
        <name>pyridoxal 5'-phosphate</name>
        <dbReference type="ChEBI" id="CHEBI:597326"/>
    </ligand>
</feature>
<keyword evidence="12" id="KW-0963">Cytoplasm</keyword>
<evidence type="ECO:0000256" key="13">
    <source>
        <dbReference type="RuleBase" id="RU004505"/>
    </source>
</evidence>
<dbReference type="InterPro" id="IPR015421">
    <property type="entry name" value="PyrdxlP-dep_Trfase_major"/>
</dbReference>
<comment type="catalytic activity">
    <reaction evidence="11 12 13">
        <text>O-phospho-L-serine + 2-oxoglutarate = 3-phosphooxypyruvate + L-glutamate</text>
        <dbReference type="Rhea" id="RHEA:14329"/>
        <dbReference type="ChEBI" id="CHEBI:16810"/>
        <dbReference type="ChEBI" id="CHEBI:18110"/>
        <dbReference type="ChEBI" id="CHEBI:29985"/>
        <dbReference type="ChEBI" id="CHEBI:57524"/>
        <dbReference type="EC" id="2.6.1.52"/>
    </reaction>
</comment>
<keyword evidence="4 12" id="KW-0032">Aminotransferase</keyword>
<dbReference type="PIRSF" id="PIRSF000525">
    <property type="entry name" value="SerC"/>
    <property type="match status" value="1"/>
</dbReference>
<keyword evidence="16" id="KW-1185">Reference proteome</keyword>
<sequence>MTRPFNFSAGPAVLPDTVLAQAASEMLDWHGSGMSVMEMSHRGKHFTQICDEAEADLRELMKVPADYAVLFMQGGGLAENAIVPMNLIATKPSQEADFLITGSWSSKSFKEAQRYGDIKVAATSADAARIGDRDQAAFTYVPDASTWKVRPDASYLHLCSNETIDGVEFLDWPDLAALGAPDVPLVVDASSHILSRPIDINRVGVLFGGAQKNIGPAGLTIVIARRDLLGKALPVCPSAFDYSIVDKNDSRYNTPPTYSIYIAGLVFKWLKAQGGVEGIEAANRAKADLLYGYLDASAFYRNAVHPAVRSRMNVPFYLNNDALNADFLKGADEAGLLQLKGHKSVGGMRASIYNAMPLAGVQALVDYLKHFEQRHG</sequence>
<dbReference type="InterPro" id="IPR020578">
    <property type="entry name" value="Aminotrans_V_PyrdxlP_BS"/>
</dbReference>
<dbReference type="EMBL" id="CP043046">
    <property type="protein sequence ID" value="QEI05445.1"/>
    <property type="molecule type" value="Genomic_DNA"/>
</dbReference>
<keyword evidence="9 12" id="KW-0718">Serine biosynthesis</keyword>
<dbReference type="NCBIfam" id="NF003764">
    <property type="entry name" value="PRK05355.1"/>
    <property type="match status" value="1"/>
</dbReference>
<evidence type="ECO:0000313" key="16">
    <source>
        <dbReference type="Proteomes" id="UP000325161"/>
    </source>
</evidence>
<comment type="pathway">
    <text evidence="1 12">Cofactor biosynthesis; pyridoxine 5'-phosphate biosynthesis; pyridoxine 5'-phosphate from D-erythrose 4-phosphate: step 3/5.</text>
</comment>
<dbReference type="AlphaFoldDB" id="A0A5C0ATM9"/>
<dbReference type="Proteomes" id="UP000325161">
    <property type="component" value="Chromosome"/>
</dbReference>
<evidence type="ECO:0000313" key="15">
    <source>
        <dbReference type="EMBL" id="QEI05445.1"/>
    </source>
</evidence>
<gene>
    <name evidence="12 15" type="primary">serC</name>
    <name evidence="15" type="ORF">FXN63_06010</name>
</gene>
<keyword evidence="6 12" id="KW-0808">Transferase</keyword>
<feature type="binding site" evidence="12">
    <location>
        <position position="211"/>
    </location>
    <ligand>
        <name>pyridoxal 5'-phosphate</name>
        <dbReference type="ChEBI" id="CHEBI:597326"/>
    </ligand>
</feature>
<dbReference type="FunFam" id="3.90.1150.10:FF:000006">
    <property type="entry name" value="Phosphoserine aminotransferase"/>
    <property type="match status" value="1"/>
</dbReference>
<dbReference type="GO" id="GO:0008615">
    <property type="term" value="P:pyridoxine biosynthetic process"/>
    <property type="evidence" value="ECO:0007669"/>
    <property type="project" value="UniProtKB-UniRule"/>
</dbReference>
<feature type="binding site" evidence="12">
    <location>
        <position position="104"/>
    </location>
    <ligand>
        <name>pyridoxal 5'-phosphate</name>
        <dbReference type="ChEBI" id="CHEBI:597326"/>
    </ligand>
</feature>
<keyword evidence="8 12" id="KW-0664">Pyridoxine biosynthesis</keyword>
<dbReference type="RefSeq" id="WP_148813668.1">
    <property type="nucleotide sequence ID" value="NZ_CP043046.1"/>
</dbReference>
<keyword evidence="5 12" id="KW-0028">Amino-acid biosynthesis</keyword>
<reference evidence="15 16" key="1">
    <citation type="submission" date="2019-08" db="EMBL/GenBank/DDBJ databases">
        <title>Amphibian skin-associated Pigmentiphaga: genome sequence and occurrence across geography and hosts.</title>
        <authorList>
            <person name="Bletz M.C."/>
            <person name="Bunk B."/>
            <person name="Sproeer C."/>
            <person name="Biwer P."/>
            <person name="Reiter S."/>
            <person name="Rabemananjara F.C.E."/>
            <person name="Schulz S."/>
            <person name="Overmann J."/>
            <person name="Vences M."/>
        </authorList>
    </citation>
    <scope>NUCLEOTIDE SEQUENCE [LARGE SCALE GENOMIC DNA]</scope>
    <source>
        <strain evidence="15 16">Mada1488</strain>
    </source>
</reference>
<dbReference type="OrthoDB" id="9809412at2"/>
<dbReference type="EC" id="2.6.1.52" evidence="12"/>
<comment type="catalytic activity">
    <reaction evidence="10 12">
        <text>4-(phosphooxy)-L-threonine + 2-oxoglutarate = (R)-3-hydroxy-2-oxo-4-phosphooxybutanoate + L-glutamate</text>
        <dbReference type="Rhea" id="RHEA:16573"/>
        <dbReference type="ChEBI" id="CHEBI:16810"/>
        <dbReference type="ChEBI" id="CHEBI:29985"/>
        <dbReference type="ChEBI" id="CHEBI:58452"/>
        <dbReference type="ChEBI" id="CHEBI:58538"/>
        <dbReference type="EC" id="2.6.1.52"/>
    </reaction>
</comment>
<feature type="modified residue" description="N6-(pyridoxal phosphate)lysine" evidence="12">
    <location>
        <position position="212"/>
    </location>
</feature>
<feature type="binding site" evidence="12">
    <location>
        <position position="188"/>
    </location>
    <ligand>
        <name>pyridoxal 5'-phosphate</name>
        <dbReference type="ChEBI" id="CHEBI:597326"/>
    </ligand>
</feature>
<dbReference type="CDD" id="cd00611">
    <property type="entry name" value="PSAT_like"/>
    <property type="match status" value="1"/>
</dbReference>
<dbReference type="HAMAP" id="MF_00160">
    <property type="entry name" value="SerC_aminotrans_5"/>
    <property type="match status" value="1"/>
</dbReference>
<dbReference type="InterPro" id="IPR022278">
    <property type="entry name" value="Pser_aminoTfrase"/>
</dbReference>
<evidence type="ECO:0000256" key="5">
    <source>
        <dbReference type="ARBA" id="ARBA00022605"/>
    </source>
</evidence>
<comment type="cofactor">
    <cofactor evidence="12">
        <name>pyridoxal 5'-phosphate</name>
        <dbReference type="ChEBI" id="CHEBI:597326"/>
    </cofactor>
    <text evidence="12">Binds 1 pyridoxal phosphate per subunit.</text>
</comment>
<dbReference type="PROSITE" id="PS00595">
    <property type="entry name" value="AA_TRANSFER_CLASS_5"/>
    <property type="match status" value="1"/>
</dbReference>
<evidence type="ECO:0000256" key="1">
    <source>
        <dbReference type="ARBA" id="ARBA00004915"/>
    </source>
</evidence>
<dbReference type="InterPro" id="IPR015424">
    <property type="entry name" value="PyrdxlP-dep_Trfase"/>
</dbReference>
<dbReference type="Gene3D" id="3.40.640.10">
    <property type="entry name" value="Type I PLP-dependent aspartate aminotransferase-like (Major domain)"/>
    <property type="match status" value="1"/>
</dbReference>
<accession>A0A5C0ATM9</accession>
<dbReference type="KEGG" id="pacr:FXN63_06010"/>
<dbReference type="PANTHER" id="PTHR43247:SF1">
    <property type="entry name" value="PHOSPHOSERINE AMINOTRANSFERASE"/>
    <property type="match status" value="1"/>
</dbReference>
<comment type="pathway">
    <text evidence="2 12 13">Amino-acid biosynthesis; L-serine biosynthesis; L-serine from 3-phospho-D-glycerate: step 2/3.</text>
</comment>
<evidence type="ECO:0000256" key="8">
    <source>
        <dbReference type="ARBA" id="ARBA00023096"/>
    </source>
</evidence>
<comment type="subunit">
    <text evidence="12">Homodimer.</text>
</comment>
<dbReference type="SUPFAM" id="SSF53383">
    <property type="entry name" value="PLP-dependent transferases"/>
    <property type="match status" value="1"/>
</dbReference>